<protein>
    <submittedName>
        <fullName evidence="1">Uncharacterized protein</fullName>
    </submittedName>
</protein>
<dbReference type="EMBL" id="CYGY02000027">
    <property type="protein sequence ID" value="SIT41229.1"/>
    <property type="molecule type" value="Genomic_DNA"/>
</dbReference>
<gene>
    <name evidence="1" type="ORF">BN2476_270037</name>
</gene>
<reference evidence="1" key="1">
    <citation type="submission" date="2016-12" db="EMBL/GenBank/DDBJ databases">
        <authorList>
            <person name="Moulin L."/>
        </authorList>
    </citation>
    <scope>NUCLEOTIDE SEQUENCE [LARGE SCALE GENOMIC DNA]</scope>
    <source>
        <strain evidence="1">STM 7183</strain>
    </source>
</reference>
<organism evidence="1 2">
    <name type="scientific">Paraburkholderia piptadeniae</name>
    <dbReference type="NCBI Taxonomy" id="1701573"/>
    <lineage>
        <taxon>Bacteria</taxon>
        <taxon>Pseudomonadati</taxon>
        <taxon>Pseudomonadota</taxon>
        <taxon>Betaproteobacteria</taxon>
        <taxon>Burkholderiales</taxon>
        <taxon>Burkholderiaceae</taxon>
        <taxon>Paraburkholderia</taxon>
    </lineage>
</organism>
<dbReference type="Proteomes" id="UP000195569">
    <property type="component" value="Unassembled WGS sequence"/>
</dbReference>
<comment type="caution">
    <text evidence="1">The sequence shown here is derived from an EMBL/GenBank/DDBJ whole genome shotgun (WGS) entry which is preliminary data.</text>
</comment>
<accession>A0A1N7S1F6</accession>
<keyword evidence="2" id="KW-1185">Reference proteome</keyword>
<evidence type="ECO:0000313" key="2">
    <source>
        <dbReference type="Proteomes" id="UP000195569"/>
    </source>
</evidence>
<evidence type="ECO:0000313" key="1">
    <source>
        <dbReference type="EMBL" id="SIT41229.1"/>
    </source>
</evidence>
<sequence length="70" mass="7551">MSPEAVTRLRFLQVGSATSTTIDFGAIFPFTDVPACNLPVYASQTVTGHHARLGTRRRWLGFVAIAISGD</sequence>
<dbReference type="AlphaFoldDB" id="A0A1N7S1F6"/>
<proteinExistence type="predicted"/>
<name>A0A1N7S1F6_9BURK</name>